<accession>A0A9P8UU13</accession>
<gene>
    <name evidence="3" type="ORF">BKA67DRAFT_6794</name>
</gene>
<keyword evidence="1" id="KW-1133">Transmembrane helix</keyword>
<comment type="caution">
    <text evidence="3">The sequence shown here is derived from an EMBL/GenBank/DDBJ whole genome shotgun (WGS) entry which is preliminary data.</text>
</comment>
<feature type="domain" description="F-box" evidence="2">
    <location>
        <begin position="30"/>
        <end position="80"/>
    </location>
</feature>
<dbReference type="Pfam" id="PF00646">
    <property type="entry name" value="F-box"/>
    <property type="match status" value="1"/>
</dbReference>
<dbReference type="Proteomes" id="UP000758603">
    <property type="component" value="Unassembled WGS sequence"/>
</dbReference>
<feature type="transmembrane region" description="Helical" evidence="1">
    <location>
        <begin position="176"/>
        <end position="193"/>
    </location>
</feature>
<name>A0A9P8UU13_9PEZI</name>
<dbReference type="InterPro" id="IPR036047">
    <property type="entry name" value="F-box-like_dom_sf"/>
</dbReference>
<organism evidence="3 4">
    <name type="scientific">Truncatella angustata</name>
    <dbReference type="NCBI Taxonomy" id="152316"/>
    <lineage>
        <taxon>Eukaryota</taxon>
        <taxon>Fungi</taxon>
        <taxon>Dikarya</taxon>
        <taxon>Ascomycota</taxon>
        <taxon>Pezizomycotina</taxon>
        <taxon>Sordariomycetes</taxon>
        <taxon>Xylariomycetidae</taxon>
        <taxon>Amphisphaeriales</taxon>
        <taxon>Sporocadaceae</taxon>
        <taxon>Truncatella</taxon>
    </lineage>
</organism>
<evidence type="ECO:0000313" key="3">
    <source>
        <dbReference type="EMBL" id="KAH6659139.1"/>
    </source>
</evidence>
<evidence type="ECO:0000256" key="1">
    <source>
        <dbReference type="SAM" id="Phobius"/>
    </source>
</evidence>
<dbReference type="SUPFAM" id="SSF81383">
    <property type="entry name" value="F-box domain"/>
    <property type="match status" value="1"/>
</dbReference>
<dbReference type="PROSITE" id="PS50181">
    <property type="entry name" value="FBOX"/>
    <property type="match status" value="1"/>
</dbReference>
<dbReference type="EMBL" id="JAGPXC010000001">
    <property type="protein sequence ID" value="KAH6659139.1"/>
    <property type="molecule type" value="Genomic_DNA"/>
</dbReference>
<dbReference type="GeneID" id="70137763"/>
<sequence>MTMFTSTFQFNTPLQEEKLQEELSKTKSLKPGLESLPTEIHILISQQLIYPDALSLKHTCRHFYSLVDTGIKLKVTWLMERRSLHLECPNERCDLGSDLKFCRGSIRYVICAPQKNQSQIANQSLRLLMRRRREHMECESRPGLGCLVYGTGVCTQKPQLRSQCVRWLRAQLTFEIWWILLALVPLLIGWFWVLDCLR</sequence>
<reference evidence="3" key="1">
    <citation type="journal article" date="2021" name="Nat. Commun.">
        <title>Genetic determinants of endophytism in the Arabidopsis root mycobiome.</title>
        <authorList>
            <person name="Mesny F."/>
            <person name="Miyauchi S."/>
            <person name="Thiergart T."/>
            <person name="Pickel B."/>
            <person name="Atanasova L."/>
            <person name="Karlsson M."/>
            <person name="Huettel B."/>
            <person name="Barry K.W."/>
            <person name="Haridas S."/>
            <person name="Chen C."/>
            <person name="Bauer D."/>
            <person name="Andreopoulos W."/>
            <person name="Pangilinan J."/>
            <person name="LaButti K."/>
            <person name="Riley R."/>
            <person name="Lipzen A."/>
            <person name="Clum A."/>
            <person name="Drula E."/>
            <person name="Henrissat B."/>
            <person name="Kohler A."/>
            <person name="Grigoriev I.V."/>
            <person name="Martin F.M."/>
            <person name="Hacquard S."/>
        </authorList>
    </citation>
    <scope>NUCLEOTIDE SEQUENCE</scope>
    <source>
        <strain evidence="3">MPI-SDFR-AT-0073</strain>
    </source>
</reference>
<proteinExistence type="predicted"/>
<protein>
    <recommendedName>
        <fullName evidence="2">F-box domain-containing protein</fullName>
    </recommendedName>
</protein>
<dbReference type="InterPro" id="IPR001810">
    <property type="entry name" value="F-box_dom"/>
</dbReference>
<keyword evidence="1" id="KW-0812">Transmembrane</keyword>
<keyword evidence="4" id="KW-1185">Reference proteome</keyword>
<keyword evidence="1" id="KW-0472">Membrane</keyword>
<dbReference type="OrthoDB" id="5281164at2759"/>
<dbReference type="RefSeq" id="XP_045963270.1">
    <property type="nucleotide sequence ID" value="XM_046108872.1"/>
</dbReference>
<evidence type="ECO:0000313" key="4">
    <source>
        <dbReference type="Proteomes" id="UP000758603"/>
    </source>
</evidence>
<evidence type="ECO:0000259" key="2">
    <source>
        <dbReference type="PROSITE" id="PS50181"/>
    </source>
</evidence>
<dbReference type="AlphaFoldDB" id="A0A9P8UU13"/>